<gene>
    <name evidence="9" type="ORF">EDD60_10944</name>
</gene>
<organism evidence="9 10">
    <name type="scientific">Longibaculum muris</name>
    <dbReference type="NCBI Taxonomy" id="1796628"/>
    <lineage>
        <taxon>Bacteria</taxon>
        <taxon>Bacillati</taxon>
        <taxon>Bacillota</taxon>
        <taxon>Erysipelotrichia</taxon>
        <taxon>Erysipelotrichales</taxon>
        <taxon>Coprobacillaceae</taxon>
        <taxon>Longibaculum</taxon>
    </lineage>
</organism>
<evidence type="ECO:0000256" key="6">
    <source>
        <dbReference type="ARBA" id="ARBA00022777"/>
    </source>
</evidence>
<dbReference type="GO" id="GO:0008982">
    <property type="term" value="F:protein-N(PI)-phosphohistidine-sugar phosphotransferase activity"/>
    <property type="evidence" value="ECO:0007669"/>
    <property type="project" value="InterPro"/>
</dbReference>
<evidence type="ECO:0000256" key="4">
    <source>
        <dbReference type="ARBA" id="ARBA00022679"/>
    </source>
</evidence>
<dbReference type="Gene3D" id="3.40.50.2300">
    <property type="match status" value="1"/>
</dbReference>
<evidence type="ECO:0000256" key="2">
    <source>
        <dbReference type="ARBA" id="ARBA00022553"/>
    </source>
</evidence>
<dbReference type="InterPro" id="IPR003501">
    <property type="entry name" value="PTS_EIIB_2/3"/>
</dbReference>
<evidence type="ECO:0000256" key="5">
    <source>
        <dbReference type="ARBA" id="ARBA00022683"/>
    </source>
</evidence>
<keyword evidence="4" id="KW-0808">Transferase</keyword>
<dbReference type="GO" id="GO:0016301">
    <property type="term" value="F:kinase activity"/>
    <property type="evidence" value="ECO:0007669"/>
    <property type="project" value="UniProtKB-KW"/>
</dbReference>
<keyword evidence="5" id="KW-0598">Phosphotransferase system</keyword>
<sequence>MNILLVCSAGMSTSLLVTRMLEAAKKQGLELKIEAHPVAEVEAYGQDADAILLGPQVRFQFKNIQSLYPDKVVEVIDMRDYGMMNGEKVLKHVLAALEK</sequence>
<dbReference type="Proteomes" id="UP000295515">
    <property type="component" value="Unassembled WGS sequence"/>
</dbReference>
<dbReference type="PANTHER" id="PTHR34581">
    <property type="entry name" value="PTS SYSTEM N,N'-DIACETYLCHITOBIOSE-SPECIFIC EIIB COMPONENT"/>
    <property type="match status" value="1"/>
</dbReference>
<evidence type="ECO:0000259" key="8">
    <source>
        <dbReference type="PROSITE" id="PS51100"/>
    </source>
</evidence>
<dbReference type="Pfam" id="PF02302">
    <property type="entry name" value="PTS_IIB"/>
    <property type="match status" value="1"/>
</dbReference>
<name>A0A4V2W5F6_9FIRM</name>
<keyword evidence="10" id="KW-1185">Reference proteome</keyword>
<dbReference type="GeneID" id="98915329"/>
<dbReference type="InterPro" id="IPR051819">
    <property type="entry name" value="PTS_sugar-specific_EIIB"/>
</dbReference>
<dbReference type="InterPro" id="IPR036095">
    <property type="entry name" value="PTS_EIIB-like_sf"/>
</dbReference>
<keyword evidence="3" id="KW-0762">Sugar transport</keyword>
<evidence type="ECO:0000313" key="9">
    <source>
        <dbReference type="EMBL" id="TCV99462.1"/>
    </source>
</evidence>
<dbReference type="EMBL" id="SMCQ01000009">
    <property type="protein sequence ID" value="TCV99462.1"/>
    <property type="molecule type" value="Genomic_DNA"/>
</dbReference>
<dbReference type="SUPFAM" id="SSF52794">
    <property type="entry name" value="PTS system IIB component-like"/>
    <property type="match status" value="1"/>
</dbReference>
<comment type="caution">
    <text evidence="9">The sequence shown here is derived from an EMBL/GenBank/DDBJ whole genome shotgun (WGS) entry which is preliminary data.</text>
</comment>
<accession>A0A4V2W5F6</accession>
<reference evidence="9 10" key="1">
    <citation type="submission" date="2019-03" db="EMBL/GenBank/DDBJ databases">
        <title>Genomic Encyclopedia of Type Strains, Phase IV (KMG-IV): sequencing the most valuable type-strain genomes for metagenomic binning, comparative biology and taxonomic classification.</title>
        <authorList>
            <person name="Goeker M."/>
        </authorList>
    </citation>
    <scope>NUCLEOTIDE SEQUENCE [LARGE SCALE GENOMIC DNA]</scope>
    <source>
        <strain evidence="9 10">DSM 29487</strain>
    </source>
</reference>
<protein>
    <submittedName>
        <fullName evidence="9">PTS system cellobiose-specific IIB component</fullName>
    </submittedName>
</protein>
<keyword evidence="2" id="KW-0597">Phosphoprotein</keyword>
<dbReference type="GO" id="GO:0009401">
    <property type="term" value="P:phosphoenolpyruvate-dependent sugar phosphotransferase system"/>
    <property type="evidence" value="ECO:0007669"/>
    <property type="project" value="UniProtKB-KW"/>
</dbReference>
<evidence type="ECO:0000256" key="3">
    <source>
        <dbReference type="ARBA" id="ARBA00022597"/>
    </source>
</evidence>
<dbReference type="InterPro" id="IPR013012">
    <property type="entry name" value="PTS_EIIB_3"/>
</dbReference>
<evidence type="ECO:0000256" key="7">
    <source>
        <dbReference type="PROSITE-ProRule" id="PRU00423"/>
    </source>
</evidence>
<dbReference type="PANTHER" id="PTHR34581:SF2">
    <property type="entry name" value="PTS SYSTEM N,N'-DIACETYLCHITOBIOSE-SPECIFIC EIIB COMPONENT"/>
    <property type="match status" value="1"/>
</dbReference>
<evidence type="ECO:0000313" key="10">
    <source>
        <dbReference type="Proteomes" id="UP000295515"/>
    </source>
</evidence>
<dbReference type="AlphaFoldDB" id="A0A4V2W5F6"/>
<keyword evidence="6" id="KW-0418">Kinase</keyword>
<dbReference type="RefSeq" id="WP_066445893.1">
    <property type="nucleotide sequence ID" value="NZ_JANKBF010000005.1"/>
</dbReference>
<dbReference type="PROSITE" id="PS51100">
    <property type="entry name" value="PTS_EIIB_TYPE_3"/>
    <property type="match status" value="1"/>
</dbReference>
<proteinExistence type="predicted"/>
<keyword evidence="1" id="KW-0813">Transport</keyword>
<evidence type="ECO:0000256" key="1">
    <source>
        <dbReference type="ARBA" id="ARBA00022448"/>
    </source>
</evidence>
<feature type="modified residue" description="Phosphocysteine; by EIIA" evidence="7">
    <location>
        <position position="7"/>
    </location>
</feature>
<feature type="domain" description="PTS EIIB type-3" evidence="8">
    <location>
        <begin position="1"/>
        <end position="99"/>
    </location>
</feature>
<dbReference type="CDD" id="cd05564">
    <property type="entry name" value="PTS_IIB_chitobiose_lichenan"/>
    <property type="match status" value="1"/>
</dbReference>